<dbReference type="OrthoDB" id="9179041at2"/>
<dbReference type="PANTHER" id="PTHR30055:SF234">
    <property type="entry name" value="HTH-TYPE TRANSCRIPTIONAL REGULATOR BETI"/>
    <property type="match status" value="1"/>
</dbReference>
<dbReference type="EMBL" id="LT906453">
    <property type="protein sequence ID" value="SNV16770.1"/>
    <property type="molecule type" value="Genomic_DNA"/>
</dbReference>
<dbReference type="Pfam" id="PF00440">
    <property type="entry name" value="TetR_N"/>
    <property type="match status" value="2"/>
</dbReference>
<feature type="DNA-binding region" description="H-T-H motif" evidence="4">
    <location>
        <begin position="41"/>
        <end position="60"/>
    </location>
</feature>
<dbReference type="AlphaFoldDB" id="A0A239V3K6"/>
<dbReference type="KEGG" id="dco:SAMEA4475696_0069"/>
<organism evidence="6 7">
    <name type="scientific">Dermatophilus congolensis</name>
    <dbReference type="NCBI Taxonomy" id="1863"/>
    <lineage>
        <taxon>Bacteria</taxon>
        <taxon>Bacillati</taxon>
        <taxon>Actinomycetota</taxon>
        <taxon>Actinomycetes</taxon>
        <taxon>Micrococcales</taxon>
        <taxon>Dermatophilaceae</taxon>
        <taxon>Dermatophilus</taxon>
    </lineage>
</organism>
<feature type="domain" description="HTH tetR-type" evidence="5">
    <location>
        <begin position="18"/>
        <end position="78"/>
    </location>
</feature>
<dbReference type="GO" id="GO:0000976">
    <property type="term" value="F:transcription cis-regulatory region binding"/>
    <property type="evidence" value="ECO:0007669"/>
    <property type="project" value="TreeGrafter"/>
</dbReference>
<dbReference type="PANTHER" id="PTHR30055">
    <property type="entry name" value="HTH-TYPE TRANSCRIPTIONAL REGULATOR RUTR"/>
    <property type="match status" value="1"/>
</dbReference>
<evidence type="ECO:0000256" key="3">
    <source>
        <dbReference type="ARBA" id="ARBA00023163"/>
    </source>
</evidence>
<name>A0A239V3K6_9MICO</name>
<protein>
    <submittedName>
        <fullName evidence="6">DNA-binding transcriptional repressor AcrR</fullName>
    </submittedName>
</protein>
<dbReference type="Gene3D" id="1.10.357.10">
    <property type="entry name" value="Tetracycline Repressor, domain 2"/>
    <property type="match status" value="2"/>
</dbReference>
<evidence type="ECO:0000256" key="4">
    <source>
        <dbReference type="PROSITE-ProRule" id="PRU00335"/>
    </source>
</evidence>
<dbReference type="Proteomes" id="UP000242637">
    <property type="component" value="Chromosome 1"/>
</dbReference>
<dbReference type="InterPro" id="IPR001647">
    <property type="entry name" value="HTH_TetR"/>
</dbReference>
<feature type="DNA-binding region" description="H-T-H motif" evidence="4">
    <location>
        <begin position="271"/>
        <end position="290"/>
    </location>
</feature>
<keyword evidence="3" id="KW-0804">Transcription</keyword>
<evidence type="ECO:0000313" key="7">
    <source>
        <dbReference type="Proteomes" id="UP000242637"/>
    </source>
</evidence>
<feature type="domain" description="HTH tetR-type" evidence="5">
    <location>
        <begin position="248"/>
        <end position="308"/>
    </location>
</feature>
<keyword evidence="1" id="KW-0805">Transcription regulation</keyword>
<proteinExistence type="predicted"/>
<evidence type="ECO:0000256" key="1">
    <source>
        <dbReference type="ARBA" id="ARBA00023015"/>
    </source>
</evidence>
<dbReference type="PROSITE" id="PS50977">
    <property type="entry name" value="HTH_TETR_2"/>
    <property type="match status" value="2"/>
</dbReference>
<accession>A0A239V3K6</accession>
<dbReference type="PRINTS" id="PR00455">
    <property type="entry name" value="HTHTETR"/>
</dbReference>
<sequence>MNSAESARAHTRVRLPADQRRAHLLDESARLFMERGYAGVGIDEIGAAVGISGPAVYRHVAGKEQLLAEIALNWLDEITTRIQVVRDGDPSGAQIDPEELHRRILQTGIDFCLTTIPHLTVVLRYVHPGIEHEAFAPRALADSPSPEETVQTGLDEARSFAVQRFALMRDTLGHSLRHFNPSMPQESMSVYTRAAAALVLGAASSDRDISHSARSNALVMAVMRLFRTPLIEGEMSIIKNDAPGWSRASRREQILRTAVRMFRERGYGGVSMADIAGEVGITASASYRHFVSKDDLLATAMLRTANRFVSGLGEALLSAHNADQAMTNMLHRYVMDTLADRDMALVTGRERFHLAEEPRAELHRLERVVFDEWSLALAALRPEYSPAERELLIAAAHRVIVEMAYAWGNASADNLENMLFRMAQSILGVGQPVSAGEAA</sequence>
<reference evidence="6 7" key="1">
    <citation type="submission" date="2017-06" db="EMBL/GenBank/DDBJ databases">
        <authorList>
            <consortium name="Pathogen Informatics"/>
        </authorList>
    </citation>
    <scope>NUCLEOTIDE SEQUENCE [LARGE SCALE GENOMIC DNA]</scope>
    <source>
        <strain evidence="6 7">NCTC13039</strain>
    </source>
</reference>
<dbReference type="GO" id="GO:0003700">
    <property type="term" value="F:DNA-binding transcription factor activity"/>
    <property type="evidence" value="ECO:0007669"/>
    <property type="project" value="TreeGrafter"/>
</dbReference>
<keyword evidence="7" id="KW-1185">Reference proteome</keyword>
<dbReference type="InterPro" id="IPR050109">
    <property type="entry name" value="HTH-type_TetR-like_transc_reg"/>
</dbReference>
<dbReference type="RefSeq" id="WP_157728057.1">
    <property type="nucleotide sequence ID" value="NZ_JAAFNI010000001.1"/>
</dbReference>
<gene>
    <name evidence="6" type="ORF">SAMEA4475696_00069</name>
</gene>
<keyword evidence="2 4" id="KW-0238">DNA-binding</keyword>
<dbReference type="InterPro" id="IPR009057">
    <property type="entry name" value="Homeodomain-like_sf"/>
</dbReference>
<evidence type="ECO:0000256" key="2">
    <source>
        <dbReference type="ARBA" id="ARBA00023125"/>
    </source>
</evidence>
<dbReference type="GeneID" id="63460534"/>
<evidence type="ECO:0000313" key="6">
    <source>
        <dbReference type="EMBL" id="SNV16770.1"/>
    </source>
</evidence>
<dbReference type="SUPFAM" id="SSF46689">
    <property type="entry name" value="Homeodomain-like"/>
    <property type="match status" value="2"/>
</dbReference>
<dbReference type="Gene3D" id="1.10.10.60">
    <property type="entry name" value="Homeodomain-like"/>
    <property type="match status" value="1"/>
</dbReference>
<evidence type="ECO:0000259" key="5">
    <source>
        <dbReference type="PROSITE" id="PS50977"/>
    </source>
</evidence>